<evidence type="ECO:0000313" key="3">
    <source>
        <dbReference type="Proteomes" id="UP001054902"/>
    </source>
</evidence>
<proteinExistence type="predicted"/>
<evidence type="ECO:0000259" key="1">
    <source>
        <dbReference type="Pfam" id="PF13640"/>
    </source>
</evidence>
<protein>
    <recommendedName>
        <fullName evidence="1">Prolyl 4-hydroxylase alpha subunit Fe(2+) 2OG dioxygenase domain-containing protein</fullName>
    </recommendedName>
</protein>
<organism evidence="2 3">
    <name type="scientific">Chaetoceros tenuissimus</name>
    <dbReference type="NCBI Taxonomy" id="426638"/>
    <lineage>
        <taxon>Eukaryota</taxon>
        <taxon>Sar</taxon>
        <taxon>Stramenopiles</taxon>
        <taxon>Ochrophyta</taxon>
        <taxon>Bacillariophyta</taxon>
        <taxon>Coscinodiscophyceae</taxon>
        <taxon>Chaetocerotophycidae</taxon>
        <taxon>Chaetocerotales</taxon>
        <taxon>Chaetocerotaceae</taxon>
        <taxon>Chaetoceros</taxon>
    </lineage>
</organism>
<reference evidence="2 3" key="1">
    <citation type="journal article" date="2021" name="Sci. Rep.">
        <title>The genome of the diatom Chaetoceros tenuissimus carries an ancient integrated fragment of an extant virus.</title>
        <authorList>
            <person name="Hongo Y."/>
            <person name="Kimura K."/>
            <person name="Takaki Y."/>
            <person name="Yoshida Y."/>
            <person name="Baba S."/>
            <person name="Kobayashi G."/>
            <person name="Nagasaki K."/>
            <person name="Hano T."/>
            <person name="Tomaru Y."/>
        </authorList>
    </citation>
    <scope>NUCLEOTIDE SEQUENCE [LARGE SCALE GENOMIC DNA]</scope>
    <source>
        <strain evidence="2 3">NIES-3715</strain>
    </source>
</reference>
<dbReference type="Proteomes" id="UP001054902">
    <property type="component" value="Unassembled WGS sequence"/>
</dbReference>
<feature type="domain" description="Prolyl 4-hydroxylase alpha subunit Fe(2+) 2OG dioxygenase" evidence="1">
    <location>
        <begin position="6"/>
        <end position="94"/>
    </location>
</feature>
<gene>
    <name evidence="2" type="ORF">CTEN210_07837</name>
</gene>
<name>A0AAD3H5T8_9STRA</name>
<accession>A0AAD3H5T8</accession>
<keyword evidence="3" id="KW-1185">Reference proteome</keyword>
<dbReference type="EMBL" id="BLLK01000045">
    <property type="protein sequence ID" value="GFH51361.1"/>
    <property type="molecule type" value="Genomic_DNA"/>
</dbReference>
<dbReference type="Pfam" id="PF13640">
    <property type="entry name" value="2OG-FeII_Oxy_3"/>
    <property type="match status" value="1"/>
</dbReference>
<dbReference type="Gene3D" id="2.60.120.620">
    <property type="entry name" value="q2cbj1_9rhob like domain"/>
    <property type="match status" value="1"/>
</dbReference>
<dbReference type="AlphaFoldDB" id="A0AAD3H5T8"/>
<comment type="caution">
    <text evidence="2">The sequence shown here is derived from an EMBL/GenBank/DDBJ whole genome shotgun (WGS) entry which is preliminary data.</text>
</comment>
<sequence>MAGTFAFVVSLMDGEGEWDISKYGGELRFQCEENNPRSFSGWCKSLKPSFNSLVLIQTRGIGNHIPGPWHEVLSVNDAAQENGFYRYGFTGWYQDEADVMSERDRMERDKMRARN</sequence>
<evidence type="ECO:0000313" key="2">
    <source>
        <dbReference type="EMBL" id="GFH51361.1"/>
    </source>
</evidence>
<dbReference type="InterPro" id="IPR044862">
    <property type="entry name" value="Pro_4_hyd_alph_FE2OG_OXY"/>
</dbReference>